<dbReference type="InterPro" id="IPR018047">
    <property type="entry name" value="Ammonium_transpt_CS"/>
</dbReference>
<evidence type="ECO:0000256" key="8">
    <source>
        <dbReference type="RuleBase" id="RU362002"/>
    </source>
</evidence>
<dbReference type="InterPro" id="IPR001905">
    <property type="entry name" value="Ammonium_transpt"/>
</dbReference>
<evidence type="ECO:0000256" key="1">
    <source>
        <dbReference type="ARBA" id="ARBA00004141"/>
    </source>
</evidence>
<feature type="transmembrane region" description="Helical" evidence="8">
    <location>
        <begin position="29"/>
        <end position="47"/>
    </location>
</feature>
<feature type="transmembrane region" description="Helical" evidence="8">
    <location>
        <begin position="274"/>
        <end position="293"/>
    </location>
</feature>
<dbReference type="InterPro" id="IPR024041">
    <property type="entry name" value="NH4_transpt_AmtB-like_dom"/>
</dbReference>
<evidence type="ECO:0000313" key="11">
    <source>
        <dbReference type="Proteomes" id="UP001476583"/>
    </source>
</evidence>
<accession>A0ABZ2RDV3</accession>
<keyword evidence="3 8" id="KW-0813">Transport</keyword>
<feature type="domain" description="Ammonium transporter AmtB-like" evidence="9">
    <location>
        <begin position="28"/>
        <end position="405"/>
    </location>
</feature>
<keyword evidence="4 8" id="KW-0812">Transmembrane</keyword>
<keyword evidence="7 8" id="KW-0924">Ammonia transport</keyword>
<feature type="transmembrane region" description="Helical" evidence="8">
    <location>
        <begin position="136"/>
        <end position="155"/>
    </location>
</feature>
<dbReference type="Proteomes" id="UP001476583">
    <property type="component" value="Chromosome"/>
</dbReference>
<evidence type="ECO:0000313" key="10">
    <source>
        <dbReference type="EMBL" id="WXL24968.1"/>
    </source>
</evidence>
<dbReference type="Gene3D" id="1.10.3430.10">
    <property type="entry name" value="Ammonium transporter AmtB like domains"/>
    <property type="match status" value="1"/>
</dbReference>
<comment type="similarity">
    <text evidence="2 8">Belongs to the ammonia transporter channel (TC 1.A.11.2) family.</text>
</comment>
<name>A0ABZ2RDV3_ECTME</name>
<feature type="transmembrane region" description="Helical" evidence="8">
    <location>
        <begin position="175"/>
        <end position="196"/>
    </location>
</feature>
<evidence type="ECO:0000256" key="6">
    <source>
        <dbReference type="ARBA" id="ARBA00023136"/>
    </source>
</evidence>
<dbReference type="PROSITE" id="PS01219">
    <property type="entry name" value="AMMONIUM_TRANSP"/>
    <property type="match status" value="1"/>
</dbReference>
<evidence type="ECO:0000256" key="4">
    <source>
        <dbReference type="ARBA" id="ARBA00022692"/>
    </source>
</evidence>
<comment type="subcellular location">
    <subcellularLocation>
        <location evidence="8">Cell membrane</location>
        <topology evidence="8">Multi-pass membrane protein</topology>
    </subcellularLocation>
    <subcellularLocation>
        <location evidence="1">Membrane</location>
        <topology evidence="1">Multi-pass membrane protein</topology>
    </subcellularLocation>
</comment>
<feature type="transmembrane region" description="Helical" evidence="8">
    <location>
        <begin position="109"/>
        <end position="129"/>
    </location>
</feature>
<keyword evidence="5 8" id="KW-1133">Transmembrane helix</keyword>
<reference evidence="10 11" key="1">
    <citation type="submission" date="2024-03" db="EMBL/GenBank/DDBJ databases">
        <title>Complete genome of BD2.</title>
        <authorList>
            <person name="Cao G."/>
        </authorList>
    </citation>
    <scope>NUCLEOTIDE SEQUENCE [LARGE SCALE GENOMIC DNA]</scope>
    <source>
        <strain evidence="10 11">BD2</strain>
    </source>
</reference>
<gene>
    <name evidence="10" type="ORF">WG219_16880</name>
</gene>
<feature type="transmembrane region" description="Helical" evidence="8">
    <location>
        <begin position="246"/>
        <end position="267"/>
    </location>
</feature>
<dbReference type="EMBL" id="CP148074">
    <property type="protein sequence ID" value="WXL24968.1"/>
    <property type="molecule type" value="Genomic_DNA"/>
</dbReference>
<proteinExistence type="inferred from homology"/>
<feature type="transmembrane region" description="Helical" evidence="8">
    <location>
        <begin position="68"/>
        <end position="89"/>
    </location>
</feature>
<sequence length="406" mass="43134">MKRRTIGIALCWVSPFSWGATDEAINIAWVVFASVLVFFMQAGFALMESGMSRAKNAVNVMVKNYIDGCAGGIAFWGLGFGLMFGVNITGWFGMSHFAPYEGEPWDFTFLLFQMMFAVTAATIASGAMAERTRYSAYLFGALVICGFIYPVFGSWVWSGINGGQGWLTKLGFVDFAGSTVVHSVGAWCALAGVLVLGPRLGRFGADGAVRNLPGHNMGFVTLGGFILWLGWFGFNAGSSFEVSPNLGLIALNTHLAASAGALGAYMAQRRNSSPVLFSITVNGSLGGLVSITAGCASMYPLFAILTGLLAGFIVVSGTRLLERLKVDDVVGAVPVHGFCGVWGTLAAGLFYYSDMLNWGRVGVQTLGAAAAFLWVFPTALLLFLLLAKTIGLRTTGQHERLGLDCT</sequence>
<evidence type="ECO:0000259" key="9">
    <source>
        <dbReference type="Pfam" id="PF00909"/>
    </source>
</evidence>
<feature type="transmembrane region" description="Helical" evidence="8">
    <location>
        <begin position="217"/>
        <end position="234"/>
    </location>
</feature>
<dbReference type="PANTHER" id="PTHR11730">
    <property type="entry name" value="AMMONIUM TRANSPORTER"/>
    <property type="match status" value="1"/>
</dbReference>
<keyword evidence="11" id="KW-1185">Reference proteome</keyword>
<evidence type="ECO:0000256" key="3">
    <source>
        <dbReference type="ARBA" id="ARBA00022448"/>
    </source>
</evidence>
<dbReference type="NCBIfam" id="TIGR00836">
    <property type="entry name" value="amt"/>
    <property type="match status" value="1"/>
</dbReference>
<organism evidence="10 11">
    <name type="scientific">Ectopseudomonas mendocina</name>
    <name type="common">Pseudomonas mendocina</name>
    <dbReference type="NCBI Taxonomy" id="300"/>
    <lineage>
        <taxon>Bacteria</taxon>
        <taxon>Pseudomonadati</taxon>
        <taxon>Pseudomonadota</taxon>
        <taxon>Gammaproteobacteria</taxon>
        <taxon>Pseudomonadales</taxon>
        <taxon>Pseudomonadaceae</taxon>
        <taxon>Ectopseudomonas</taxon>
    </lineage>
</organism>
<dbReference type="InterPro" id="IPR029020">
    <property type="entry name" value="Ammonium/urea_transptr"/>
</dbReference>
<feature type="transmembrane region" description="Helical" evidence="8">
    <location>
        <begin position="333"/>
        <end position="353"/>
    </location>
</feature>
<keyword evidence="6 8" id="KW-0472">Membrane</keyword>
<evidence type="ECO:0000256" key="7">
    <source>
        <dbReference type="ARBA" id="ARBA00023177"/>
    </source>
</evidence>
<dbReference type="Pfam" id="PF00909">
    <property type="entry name" value="Ammonium_transp"/>
    <property type="match status" value="1"/>
</dbReference>
<dbReference type="SUPFAM" id="SSF111352">
    <property type="entry name" value="Ammonium transporter"/>
    <property type="match status" value="1"/>
</dbReference>
<dbReference type="PANTHER" id="PTHR11730:SF6">
    <property type="entry name" value="AMMONIUM TRANSPORTER"/>
    <property type="match status" value="1"/>
</dbReference>
<evidence type="ECO:0000256" key="2">
    <source>
        <dbReference type="ARBA" id="ARBA00005887"/>
    </source>
</evidence>
<evidence type="ECO:0000256" key="5">
    <source>
        <dbReference type="ARBA" id="ARBA00022989"/>
    </source>
</evidence>
<feature type="transmembrane region" description="Helical" evidence="8">
    <location>
        <begin position="365"/>
        <end position="387"/>
    </location>
</feature>
<feature type="transmembrane region" description="Helical" evidence="8">
    <location>
        <begin position="299"/>
        <end position="321"/>
    </location>
</feature>
<protein>
    <recommendedName>
        <fullName evidence="8">Ammonium transporter</fullName>
    </recommendedName>
</protein>